<dbReference type="Proteomes" id="UP000198881">
    <property type="component" value="Unassembled WGS sequence"/>
</dbReference>
<dbReference type="InterPro" id="IPR052967">
    <property type="entry name" value="Stress_Response_Assoc"/>
</dbReference>
<dbReference type="Pfam" id="PF05239">
    <property type="entry name" value="PRC"/>
    <property type="match status" value="1"/>
</dbReference>
<dbReference type="AlphaFoldDB" id="A0A1I7MRS7"/>
<dbReference type="STRING" id="574650.SAMN04487966_11227"/>
<proteinExistence type="predicted"/>
<accession>A0A1I7MRS7</accession>
<feature type="compositionally biased region" description="Basic and acidic residues" evidence="1">
    <location>
        <begin position="289"/>
        <end position="317"/>
    </location>
</feature>
<reference evidence="4 5" key="1">
    <citation type="submission" date="2016-10" db="EMBL/GenBank/DDBJ databases">
        <authorList>
            <person name="de Groot N.N."/>
        </authorList>
    </citation>
    <scope>NUCLEOTIDE SEQUENCE [LARGE SCALE GENOMIC DNA]</scope>
    <source>
        <strain evidence="4 5">CGMCC 1.7054</strain>
    </source>
</reference>
<organism evidence="4 5">
    <name type="scientific">Micrococcus terreus</name>
    <dbReference type="NCBI Taxonomy" id="574650"/>
    <lineage>
        <taxon>Bacteria</taxon>
        <taxon>Bacillati</taxon>
        <taxon>Actinomycetota</taxon>
        <taxon>Actinomycetes</taxon>
        <taxon>Micrococcales</taxon>
        <taxon>Micrococcaceae</taxon>
        <taxon>Micrococcus</taxon>
    </lineage>
</organism>
<dbReference type="InterPro" id="IPR027275">
    <property type="entry name" value="PRC-brl_dom"/>
</dbReference>
<gene>
    <name evidence="4" type="ORF">SAMN04487966_11227</name>
</gene>
<dbReference type="Pfam" id="PF09557">
    <property type="entry name" value="DUF2382"/>
    <property type="match status" value="1"/>
</dbReference>
<dbReference type="GO" id="GO:0030077">
    <property type="term" value="C:plasma membrane light-harvesting complex"/>
    <property type="evidence" value="ECO:0007669"/>
    <property type="project" value="InterPro"/>
</dbReference>
<name>A0A1I7MRS7_9MICC</name>
<dbReference type="EMBL" id="FPCG01000012">
    <property type="protein sequence ID" value="SFV24637.1"/>
    <property type="molecule type" value="Genomic_DNA"/>
</dbReference>
<dbReference type="InterPro" id="IPR011033">
    <property type="entry name" value="PRC_barrel-like_sf"/>
</dbReference>
<feature type="region of interest" description="Disordered" evidence="1">
    <location>
        <begin position="231"/>
        <end position="260"/>
    </location>
</feature>
<evidence type="ECO:0000313" key="5">
    <source>
        <dbReference type="Proteomes" id="UP000198881"/>
    </source>
</evidence>
<dbReference type="GO" id="GO:0019684">
    <property type="term" value="P:photosynthesis, light reaction"/>
    <property type="evidence" value="ECO:0007669"/>
    <property type="project" value="InterPro"/>
</dbReference>
<feature type="compositionally biased region" description="Basic and acidic residues" evidence="1">
    <location>
        <begin position="108"/>
        <end position="130"/>
    </location>
</feature>
<dbReference type="SUPFAM" id="SSF50346">
    <property type="entry name" value="PRC-barrel domain"/>
    <property type="match status" value="1"/>
</dbReference>
<evidence type="ECO:0000259" key="3">
    <source>
        <dbReference type="Pfam" id="PF09557"/>
    </source>
</evidence>
<feature type="region of interest" description="Disordered" evidence="1">
    <location>
        <begin position="279"/>
        <end position="317"/>
    </location>
</feature>
<dbReference type="PANTHER" id="PTHR38463:SF1">
    <property type="entry name" value="STRESS RESPONSE PROTEIN YSNF"/>
    <property type="match status" value="1"/>
</dbReference>
<dbReference type="InterPro" id="IPR014747">
    <property type="entry name" value="Bac_photo_RC_H_C"/>
</dbReference>
<feature type="compositionally biased region" description="Basic and acidic residues" evidence="1">
    <location>
        <begin position="162"/>
        <end position="180"/>
    </location>
</feature>
<dbReference type="Gene3D" id="3.90.50.10">
    <property type="entry name" value="Photosynthetic Reaction Center, subunit H, domain 2"/>
    <property type="match status" value="1"/>
</dbReference>
<evidence type="ECO:0000259" key="2">
    <source>
        <dbReference type="Pfam" id="PF05239"/>
    </source>
</evidence>
<feature type="domain" description="DUF2382" evidence="3">
    <location>
        <begin position="189"/>
        <end position="296"/>
    </location>
</feature>
<feature type="compositionally biased region" description="Basic and acidic residues" evidence="1">
    <location>
        <begin position="244"/>
        <end position="260"/>
    </location>
</feature>
<evidence type="ECO:0000313" key="4">
    <source>
        <dbReference type="EMBL" id="SFV24637.1"/>
    </source>
</evidence>
<protein>
    <submittedName>
        <fullName evidence="4">Conserved domain-containing protein</fullName>
    </submittedName>
</protein>
<feature type="region of interest" description="Disordered" evidence="1">
    <location>
        <begin position="108"/>
        <end position="180"/>
    </location>
</feature>
<feature type="domain" description="PRC-barrel" evidence="2">
    <location>
        <begin position="6"/>
        <end position="74"/>
    </location>
</feature>
<dbReference type="RefSeq" id="WP_091699194.1">
    <property type="nucleotide sequence ID" value="NZ_FPCG01000012.1"/>
</dbReference>
<keyword evidence="5" id="KW-1185">Reference proteome</keyword>
<dbReference type="OrthoDB" id="3712018at2"/>
<sequence length="317" mass="34799">MQDFTSIDRLQDANVYDTNGDKVGSVGQVYLDDATNEPTFVTVKTGLFGMKETFVPLNQASQAQDGLTVPFDKDFIKDAPNVDADGSLTPEEEQRIYEYYSMEYTAARGDRRDRDGVDAGREHDQQRRDASVQTGHAAGIAGGAGVGESRDYPEGDVTGTRGVDDRAVAGRDVNDHGAGRVDDDASVVVRDEQLDVHTERQATGEYRLRKHTYQDTETIEVPVEREEVVVERTPVDPNSAEARTASHGDEEVSVTTHEDVPVVDKNVTAEKVSLGKTAVQDTETVTETVQHEDVDIDRDVKRDGLDGDLDGRDGRRV</sequence>
<dbReference type="InterPro" id="IPR019060">
    <property type="entry name" value="DUF2382"/>
</dbReference>
<dbReference type="PANTHER" id="PTHR38463">
    <property type="entry name" value="STRESS RESPONSE PROTEIN YSNF"/>
    <property type="match status" value="1"/>
</dbReference>
<feature type="compositionally biased region" description="Low complexity" evidence="1">
    <location>
        <begin position="279"/>
        <end position="288"/>
    </location>
</feature>
<evidence type="ECO:0000256" key="1">
    <source>
        <dbReference type="SAM" id="MobiDB-lite"/>
    </source>
</evidence>
<dbReference type="NCBIfam" id="TIGR02271">
    <property type="entry name" value="YsnF/AvaK domain"/>
    <property type="match status" value="1"/>
</dbReference>